<protein>
    <submittedName>
        <fullName evidence="1">Uncharacterized protein</fullName>
    </submittedName>
</protein>
<evidence type="ECO:0000313" key="1">
    <source>
        <dbReference type="EMBL" id="MFC0515161.1"/>
    </source>
</evidence>
<organism evidence="1 2">
    <name type="scientific">Mucilaginibacter angelicae</name>
    <dbReference type="NCBI Taxonomy" id="869718"/>
    <lineage>
        <taxon>Bacteria</taxon>
        <taxon>Pseudomonadati</taxon>
        <taxon>Bacteroidota</taxon>
        <taxon>Sphingobacteriia</taxon>
        <taxon>Sphingobacteriales</taxon>
        <taxon>Sphingobacteriaceae</taxon>
        <taxon>Mucilaginibacter</taxon>
    </lineage>
</organism>
<evidence type="ECO:0000313" key="2">
    <source>
        <dbReference type="Proteomes" id="UP001589828"/>
    </source>
</evidence>
<keyword evidence="2" id="KW-1185">Reference proteome</keyword>
<name>A0ABV6L6T3_9SPHI</name>
<gene>
    <name evidence="1" type="ORF">ACFFGT_13160</name>
</gene>
<reference evidence="1 2" key="1">
    <citation type="submission" date="2024-09" db="EMBL/GenBank/DDBJ databases">
        <authorList>
            <person name="Sun Q."/>
            <person name="Mori K."/>
        </authorList>
    </citation>
    <scope>NUCLEOTIDE SEQUENCE [LARGE SCALE GENOMIC DNA]</scope>
    <source>
        <strain evidence="1 2">NCAIM B.02415</strain>
    </source>
</reference>
<proteinExistence type="predicted"/>
<dbReference type="Proteomes" id="UP001589828">
    <property type="component" value="Unassembled WGS sequence"/>
</dbReference>
<dbReference type="EMBL" id="JBHLTS010000022">
    <property type="protein sequence ID" value="MFC0515161.1"/>
    <property type="molecule type" value="Genomic_DNA"/>
</dbReference>
<dbReference type="RefSeq" id="WP_377022999.1">
    <property type="nucleotide sequence ID" value="NZ_JBHLTS010000022.1"/>
</dbReference>
<comment type="caution">
    <text evidence="1">The sequence shown here is derived from an EMBL/GenBank/DDBJ whole genome shotgun (WGS) entry which is preliminary data.</text>
</comment>
<accession>A0ABV6L6T3</accession>
<sequence length="152" mass="18091">MKRTTTNSYKPKPRWQVAQSLEHVDPETHRSNKETFAFYYNVLSTVKSEIMRLFPDLSYERNYMDEPVQDIPGAVHHFMTKTFYWYLSCDECQTFIIQYSFANCPFEAEIRKLLSPFSGTPFITQIRLQPDLITAFKRTARLEDSKYFSQAW</sequence>